<feature type="domain" description="Pyrrolo-quinoline quinone repeat" evidence="2">
    <location>
        <begin position="254"/>
        <end position="406"/>
    </location>
</feature>
<evidence type="ECO:0000313" key="3">
    <source>
        <dbReference type="EMBL" id="ORX11786.1"/>
    </source>
</evidence>
<name>A0A1X2F087_9MYCO</name>
<dbReference type="EMBL" id="LQQA01000030">
    <property type="protein sequence ID" value="ORX11786.1"/>
    <property type="molecule type" value="Genomic_DNA"/>
</dbReference>
<feature type="transmembrane region" description="Helical" evidence="1">
    <location>
        <begin position="21"/>
        <end position="42"/>
    </location>
</feature>
<proteinExistence type="predicted"/>
<dbReference type="InterPro" id="IPR015943">
    <property type="entry name" value="WD40/YVTN_repeat-like_dom_sf"/>
</dbReference>
<dbReference type="InterPro" id="IPR002372">
    <property type="entry name" value="PQQ_rpt_dom"/>
</dbReference>
<dbReference type="AlphaFoldDB" id="A0A1X2F087"/>
<dbReference type="RefSeq" id="WP_234817013.1">
    <property type="nucleotide sequence ID" value="NZ_JACKUA010000032.1"/>
</dbReference>
<keyword evidence="1" id="KW-1133">Transmembrane helix</keyword>
<comment type="caution">
    <text evidence="3">The sequence shown here is derived from an EMBL/GenBank/DDBJ whole genome shotgun (WGS) entry which is preliminary data.</text>
</comment>
<evidence type="ECO:0000256" key="1">
    <source>
        <dbReference type="SAM" id="Phobius"/>
    </source>
</evidence>
<dbReference type="InterPro" id="IPR011047">
    <property type="entry name" value="Quinoprotein_ADH-like_sf"/>
</dbReference>
<reference evidence="3 4" key="1">
    <citation type="submission" date="2016-01" db="EMBL/GenBank/DDBJ databases">
        <title>The new phylogeny of the genus Mycobacterium.</title>
        <authorList>
            <person name="Tarcisio F."/>
            <person name="Conor M."/>
            <person name="Antonella G."/>
            <person name="Elisabetta G."/>
            <person name="Giulia F.S."/>
            <person name="Sara T."/>
            <person name="Anna F."/>
            <person name="Clotilde B."/>
            <person name="Roberto B."/>
            <person name="Veronica D.S."/>
            <person name="Fabio R."/>
            <person name="Monica P."/>
            <person name="Olivier J."/>
            <person name="Enrico T."/>
            <person name="Nicola S."/>
        </authorList>
    </citation>
    <scope>NUCLEOTIDE SEQUENCE [LARGE SCALE GENOMIC DNA]</scope>
    <source>
        <strain evidence="3 4">ATCC 700010</strain>
    </source>
</reference>
<sequence>MAGVGREEIAERVRTVLRPAAMVLAGLAVVLLVWAAVLATWARLAAPRSVAEGAWYLVNVHRWGDALPNRMALSVTVIALLLIAAMAYSVWRGRTGRDLSATPVGAAAVAALLFIAYVTQDIPEYYRAAMSGAPVTAALPAGMASWWLCLGGAAAAMLAARAFPRLERDALRWLALGAVIAVVVASVVTVAALRTGDDGRYVDASTAASIDAPAAPTALGQRAFTVPVADAFTDMDLPRYEIDSAGAGFVVYHDHRITAYGADGKERWHYARTGPGDISVDRMRVVDNGATVLAFIGGGLVGLDTMTGERLWTSADEDLVEAARGRFERASGPYVVGWNDEQVWTRYDSRTGRLMWRVTAPHPDCGIVEPVVSSSGVLSLVQCEDGKVWLTVLDPETGETGWDTMVLDAAVDPAMPPQDRILNRVVLPANGVGVFLNFFGPAAPEGPMYANVADRSITRFSALDRPAESPGPSDDFIVSENPANRLALFGADGHRRCQVGADVDPVRTKVPGRALDRPAFVTLSDNFVVADRSGSLRTFDGTTCAQTASVPAEAVEGLVPVPGAVLVLRRDSHTLQIDGYRAD</sequence>
<evidence type="ECO:0000313" key="4">
    <source>
        <dbReference type="Proteomes" id="UP000193964"/>
    </source>
</evidence>
<keyword evidence="1" id="KW-0472">Membrane</keyword>
<protein>
    <recommendedName>
        <fullName evidence="2">Pyrrolo-quinoline quinone repeat domain-containing protein</fullName>
    </recommendedName>
</protein>
<organism evidence="3 4">
    <name type="scientific">Mycolicibacterium wolinskyi</name>
    <dbReference type="NCBI Taxonomy" id="59750"/>
    <lineage>
        <taxon>Bacteria</taxon>
        <taxon>Bacillati</taxon>
        <taxon>Actinomycetota</taxon>
        <taxon>Actinomycetes</taxon>
        <taxon>Mycobacteriales</taxon>
        <taxon>Mycobacteriaceae</taxon>
        <taxon>Mycolicibacterium</taxon>
    </lineage>
</organism>
<feature type="transmembrane region" description="Helical" evidence="1">
    <location>
        <begin position="98"/>
        <end position="118"/>
    </location>
</feature>
<evidence type="ECO:0000259" key="2">
    <source>
        <dbReference type="Pfam" id="PF13360"/>
    </source>
</evidence>
<dbReference type="Pfam" id="PF13360">
    <property type="entry name" value="PQQ_2"/>
    <property type="match status" value="1"/>
</dbReference>
<dbReference type="Gene3D" id="2.130.10.10">
    <property type="entry name" value="YVTN repeat-like/Quinoprotein amine dehydrogenase"/>
    <property type="match status" value="1"/>
</dbReference>
<dbReference type="SUPFAM" id="SSF50998">
    <property type="entry name" value="Quinoprotein alcohol dehydrogenase-like"/>
    <property type="match status" value="1"/>
</dbReference>
<keyword evidence="1" id="KW-0812">Transmembrane</keyword>
<dbReference type="Proteomes" id="UP000193964">
    <property type="component" value="Unassembled WGS sequence"/>
</dbReference>
<gene>
    <name evidence="3" type="ORF">AWC31_34575</name>
</gene>
<feature type="transmembrane region" description="Helical" evidence="1">
    <location>
        <begin position="171"/>
        <end position="193"/>
    </location>
</feature>
<accession>A0A1X2F087</accession>
<feature type="transmembrane region" description="Helical" evidence="1">
    <location>
        <begin position="71"/>
        <end position="91"/>
    </location>
</feature>
<feature type="transmembrane region" description="Helical" evidence="1">
    <location>
        <begin position="138"/>
        <end position="159"/>
    </location>
</feature>